<organism evidence="9 10">
    <name type="scientific">Phlebiopsis gigantea (strain 11061_1 CR5-6)</name>
    <name type="common">White-rot fungus</name>
    <name type="synonym">Peniophora gigantea</name>
    <dbReference type="NCBI Taxonomy" id="745531"/>
    <lineage>
        <taxon>Eukaryota</taxon>
        <taxon>Fungi</taxon>
        <taxon>Dikarya</taxon>
        <taxon>Basidiomycota</taxon>
        <taxon>Agaricomycotina</taxon>
        <taxon>Agaricomycetes</taxon>
        <taxon>Polyporales</taxon>
        <taxon>Phanerochaetaceae</taxon>
        <taxon>Phlebiopsis</taxon>
    </lineage>
</organism>
<keyword evidence="10" id="KW-1185">Reference proteome</keyword>
<feature type="compositionally biased region" description="Basic and acidic residues" evidence="7">
    <location>
        <begin position="74"/>
        <end position="88"/>
    </location>
</feature>
<evidence type="ECO:0000256" key="2">
    <source>
        <dbReference type="ARBA" id="ARBA00022694"/>
    </source>
</evidence>
<feature type="region of interest" description="Disordered" evidence="7">
    <location>
        <begin position="1"/>
        <end position="99"/>
    </location>
</feature>
<comment type="similarity">
    <text evidence="1">Belongs to the tRNA pseudouridine synthase TruA family.</text>
</comment>
<evidence type="ECO:0000256" key="6">
    <source>
        <dbReference type="PIRSR" id="PIRSR641708-2"/>
    </source>
</evidence>
<dbReference type="SUPFAM" id="SSF55120">
    <property type="entry name" value="Pseudouridine synthase"/>
    <property type="match status" value="1"/>
</dbReference>
<dbReference type="InterPro" id="IPR020097">
    <property type="entry name" value="PsdUridine_synth_TruA_a/b_dom"/>
</dbReference>
<dbReference type="Proteomes" id="UP000053257">
    <property type="component" value="Unassembled WGS sequence"/>
</dbReference>
<comment type="catalytic activity">
    <reaction evidence="4">
        <text>a uridine in tRNA = a pseudouridine in tRNA</text>
        <dbReference type="Rhea" id="RHEA:54572"/>
        <dbReference type="Rhea" id="RHEA-COMP:13339"/>
        <dbReference type="Rhea" id="RHEA-COMP:13934"/>
        <dbReference type="ChEBI" id="CHEBI:65314"/>
        <dbReference type="ChEBI" id="CHEBI:65315"/>
    </reaction>
</comment>
<proteinExistence type="inferred from homology"/>
<dbReference type="GO" id="GO:0009982">
    <property type="term" value="F:pseudouridine synthase activity"/>
    <property type="evidence" value="ECO:0007669"/>
    <property type="project" value="InterPro"/>
</dbReference>
<dbReference type="CDD" id="cd02568">
    <property type="entry name" value="PseudoU_synth_PUS1_PUS2"/>
    <property type="match status" value="1"/>
</dbReference>
<dbReference type="PANTHER" id="PTHR11142:SF4">
    <property type="entry name" value="PSEUDOURIDYLATE SYNTHASE 1 HOMOLOG"/>
    <property type="match status" value="1"/>
</dbReference>
<feature type="region of interest" description="Disordered" evidence="7">
    <location>
        <begin position="486"/>
        <end position="537"/>
    </location>
</feature>
<dbReference type="OrthoDB" id="10256309at2759"/>
<dbReference type="STRING" id="745531.A0A0C3NFE7"/>
<dbReference type="Gene3D" id="3.30.70.580">
    <property type="entry name" value="Pseudouridine synthase I, catalytic domain, N-terminal subdomain"/>
    <property type="match status" value="1"/>
</dbReference>
<feature type="domain" description="Pseudouridine synthase I TruA alpha/beta" evidence="8">
    <location>
        <begin position="286"/>
        <end position="395"/>
    </location>
</feature>
<feature type="compositionally biased region" description="Polar residues" evidence="7">
    <location>
        <begin position="38"/>
        <end position="53"/>
    </location>
</feature>
<protein>
    <recommendedName>
        <fullName evidence="8">Pseudouridine synthase I TruA alpha/beta domain-containing protein</fullName>
    </recommendedName>
</protein>
<dbReference type="EMBL" id="KN840617">
    <property type="protein sequence ID" value="KIP03414.1"/>
    <property type="molecule type" value="Genomic_DNA"/>
</dbReference>
<evidence type="ECO:0000256" key="1">
    <source>
        <dbReference type="ARBA" id="ARBA00009375"/>
    </source>
</evidence>
<feature type="binding site" evidence="6">
    <location>
        <position position="218"/>
    </location>
    <ligand>
        <name>substrate</name>
    </ligand>
</feature>
<dbReference type="HOGENOM" id="CLU_021971_0_2_1"/>
<keyword evidence="2" id="KW-0819">tRNA processing</keyword>
<dbReference type="InterPro" id="IPR001406">
    <property type="entry name" value="PsdUridine_synth_TruA"/>
</dbReference>
<evidence type="ECO:0000256" key="4">
    <source>
        <dbReference type="ARBA" id="ARBA00036943"/>
    </source>
</evidence>
<evidence type="ECO:0000313" key="10">
    <source>
        <dbReference type="Proteomes" id="UP000053257"/>
    </source>
</evidence>
<name>A0A0C3NFE7_PHLG1</name>
<dbReference type="InterPro" id="IPR020095">
    <property type="entry name" value="PsdUridine_synth_TruA_C"/>
</dbReference>
<dbReference type="AlphaFoldDB" id="A0A0C3NFE7"/>
<feature type="compositionally biased region" description="Acidic residues" evidence="7">
    <location>
        <begin position="511"/>
        <end position="525"/>
    </location>
</feature>
<reference evidence="9 10" key="1">
    <citation type="journal article" date="2014" name="PLoS Genet.">
        <title>Analysis of the Phlebiopsis gigantea genome, transcriptome and secretome provides insight into its pioneer colonization strategies of wood.</title>
        <authorList>
            <person name="Hori C."/>
            <person name="Ishida T."/>
            <person name="Igarashi K."/>
            <person name="Samejima M."/>
            <person name="Suzuki H."/>
            <person name="Master E."/>
            <person name="Ferreira P."/>
            <person name="Ruiz-Duenas F.J."/>
            <person name="Held B."/>
            <person name="Canessa P."/>
            <person name="Larrondo L.F."/>
            <person name="Schmoll M."/>
            <person name="Druzhinina I.S."/>
            <person name="Kubicek C.P."/>
            <person name="Gaskell J.A."/>
            <person name="Kersten P."/>
            <person name="St John F."/>
            <person name="Glasner J."/>
            <person name="Sabat G."/>
            <person name="Splinter BonDurant S."/>
            <person name="Syed K."/>
            <person name="Yadav J."/>
            <person name="Mgbeahuruike A.C."/>
            <person name="Kovalchuk A."/>
            <person name="Asiegbu F.O."/>
            <person name="Lackner G."/>
            <person name="Hoffmeister D."/>
            <person name="Rencoret J."/>
            <person name="Gutierrez A."/>
            <person name="Sun H."/>
            <person name="Lindquist E."/>
            <person name="Barry K."/>
            <person name="Riley R."/>
            <person name="Grigoriev I.V."/>
            <person name="Henrissat B."/>
            <person name="Kues U."/>
            <person name="Berka R.M."/>
            <person name="Martinez A.T."/>
            <person name="Covert S.F."/>
            <person name="Blanchette R.A."/>
            <person name="Cullen D."/>
        </authorList>
    </citation>
    <scope>NUCLEOTIDE SEQUENCE [LARGE SCALE GENOMIC DNA]</scope>
    <source>
        <strain evidence="9 10">11061_1 CR5-6</strain>
    </source>
</reference>
<dbReference type="GO" id="GO:0003723">
    <property type="term" value="F:RNA binding"/>
    <property type="evidence" value="ECO:0007669"/>
    <property type="project" value="InterPro"/>
</dbReference>
<dbReference type="NCBIfam" id="TIGR00071">
    <property type="entry name" value="hisT_truA"/>
    <property type="match status" value="1"/>
</dbReference>
<evidence type="ECO:0000256" key="7">
    <source>
        <dbReference type="SAM" id="MobiDB-lite"/>
    </source>
</evidence>
<keyword evidence="3" id="KW-0413">Isomerase</keyword>
<dbReference type="InterPro" id="IPR041708">
    <property type="entry name" value="PUS1/PUS2-like"/>
</dbReference>
<feature type="active site" description="Nucleophile" evidence="5">
    <location>
        <position position="163"/>
    </location>
</feature>
<evidence type="ECO:0000259" key="8">
    <source>
        <dbReference type="Pfam" id="PF01416"/>
    </source>
</evidence>
<evidence type="ECO:0000256" key="5">
    <source>
        <dbReference type="PIRSR" id="PIRSR641708-1"/>
    </source>
</evidence>
<dbReference type="GO" id="GO:0031119">
    <property type="term" value="P:tRNA pseudouridine synthesis"/>
    <property type="evidence" value="ECO:0007669"/>
    <property type="project" value="InterPro"/>
</dbReference>
<evidence type="ECO:0000256" key="3">
    <source>
        <dbReference type="ARBA" id="ARBA00023235"/>
    </source>
</evidence>
<accession>A0A0C3NFE7</accession>
<dbReference type="Gene3D" id="3.30.70.660">
    <property type="entry name" value="Pseudouridine synthase I, catalytic domain, C-terminal subdomain"/>
    <property type="match status" value="1"/>
</dbReference>
<sequence length="537" mass="60888">MESPEQPVTANPELKRARLDEGPAEASLEKKPRVQADVTPSDSGVSAESSTQARGKGKGKKEQSRRAGRAVRQQNREQGQRGGTRAEGEEVEEDSEKGPRLPKRQCALLLGFCGSAYNGMQIQTEVRTIEGVLFEALGKAGAVSKDNSKDLKKVNFNRAARTDAGVHAAGNLVSMKMIMEVPDVPDLTARVNELLPPDVRLWGFVRVQNSFNARSRKYTYFFPSYMLIPPKTDSALYKSSIEQHGASFSLLDFWKDASVESTPADDLIRKRQWRAPKEAVEALREIAKRYEGSHKFHNFTVGHEFNEMQSLRYMKKIEISDPVVYGETEWISVVLHGQSFMLHQVRYPASLRKMMAALILACRTNTPATVIEELCGPRGAFVPKMPALGLMLEYPIFETYNKRIQNESNKSTDDKDYRAPIDFELHREKIEQFKEEFIYPKMRDVEDRSGIFDAWLRSIDKYEGSDLLWLGPKGILPDAAVIQRGKHRTQPFREKKRFDATSFPEGRIEEMDAEDEEEIEVEEDISTDKNQPEGMEA</sequence>
<dbReference type="PANTHER" id="PTHR11142">
    <property type="entry name" value="PSEUDOURIDYLATE SYNTHASE"/>
    <property type="match status" value="1"/>
</dbReference>
<dbReference type="InterPro" id="IPR020094">
    <property type="entry name" value="TruA/RsuA/RluB/E/F_N"/>
</dbReference>
<feature type="compositionally biased region" description="Basic and acidic residues" evidence="7">
    <location>
        <begin position="13"/>
        <end position="34"/>
    </location>
</feature>
<dbReference type="InterPro" id="IPR020103">
    <property type="entry name" value="PsdUridine_synth_cat_dom_sf"/>
</dbReference>
<dbReference type="GO" id="GO:0005634">
    <property type="term" value="C:nucleus"/>
    <property type="evidence" value="ECO:0007669"/>
    <property type="project" value="TreeGrafter"/>
</dbReference>
<dbReference type="GO" id="GO:1990481">
    <property type="term" value="P:mRNA pseudouridine synthesis"/>
    <property type="evidence" value="ECO:0007669"/>
    <property type="project" value="TreeGrafter"/>
</dbReference>
<dbReference type="FunFam" id="3.30.70.580:FF:000002">
    <property type="entry name" value="tRNA pseudouridine synthase"/>
    <property type="match status" value="1"/>
</dbReference>
<evidence type="ECO:0000313" key="9">
    <source>
        <dbReference type="EMBL" id="KIP03414.1"/>
    </source>
</evidence>
<gene>
    <name evidence="9" type="ORF">PHLGIDRAFT_497204</name>
</gene>
<dbReference type="Pfam" id="PF01416">
    <property type="entry name" value="PseudoU_synth_1"/>
    <property type="match status" value="1"/>
</dbReference>